<feature type="compositionally biased region" description="Basic and acidic residues" evidence="1">
    <location>
        <begin position="52"/>
        <end position="64"/>
    </location>
</feature>
<feature type="region of interest" description="Disordered" evidence="1">
    <location>
        <begin position="1"/>
        <end position="87"/>
    </location>
</feature>
<evidence type="ECO:0000313" key="4">
    <source>
        <dbReference type="EMBL" id="TPX60006.1"/>
    </source>
</evidence>
<feature type="compositionally biased region" description="Basic and acidic residues" evidence="1">
    <location>
        <begin position="375"/>
        <end position="399"/>
    </location>
</feature>
<reference evidence="4 5" key="1">
    <citation type="journal article" date="2019" name="Sci. Rep.">
        <title>Comparative genomics of chytrid fungi reveal insights into the obligate biotrophic and pathogenic lifestyle of Synchytrium endobioticum.</title>
        <authorList>
            <person name="van de Vossenberg B.T.L.H."/>
            <person name="Warris S."/>
            <person name="Nguyen H.D.T."/>
            <person name="van Gent-Pelzer M.P.E."/>
            <person name="Joly D.L."/>
            <person name="van de Geest H.C."/>
            <person name="Bonants P.J.M."/>
            <person name="Smith D.S."/>
            <person name="Levesque C.A."/>
            <person name="van der Lee T.A.J."/>
        </authorList>
    </citation>
    <scope>NUCLEOTIDE SEQUENCE [LARGE SCALE GENOMIC DNA]</scope>
    <source>
        <strain evidence="4 5">CBS 809.83</strain>
    </source>
</reference>
<protein>
    <recommendedName>
        <fullName evidence="3">DUF1206 domain-containing protein</fullName>
    </recommendedName>
</protein>
<name>A0A507E858_9FUNG</name>
<organism evidence="4 5">
    <name type="scientific">Powellomyces hirtus</name>
    <dbReference type="NCBI Taxonomy" id="109895"/>
    <lineage>
        <taxon>Eukaryota</taxon>
        <taxon>Fungi</taxon>
        <taxon>Fungi incertae sedis</taxon>
        <taxon>Chytridiomycota</taxon>
        <taxon>Chytridiomycota incertae sedis</taxon>
        <taxon>Chytridiomycetes</taxon>
        <taxon>Spizellomycetales</taxon>
        <taxon>Powellomycetaceae</taxon>
        <taxon>Powellomyces</taxon>
    </lineage>
</organism>
<dbReference type="Proteomes" id="UP000318582">
    <property type="component" value="Unassembled WGS sequence"/>
</dbReference>
<accession>A0A507E858</accession>
<feature type="transmembrane region" description="Helical" evidence="2">
    <location>
        <begin position="142"/>
        <end position="163"/>
    </location>
</feature>
<feature type="domain" description="DUF1206" evidence="3">
    <location>
        <begin position="101"/>
        <end position="168"/>
    </location>
</feature>
<evidence type="ECO:0000313" key="5">
    <source>
        <dbReference type="Proteomes" id="UP000318582"/>
    </source>
</evidence>
<evidence type="ECO:0000259" key="3">
    <source>
        <dbReference type="Pfam" id="PF06724"/>
    </source>
</evidence>
<dbReference type="Pfam" id="PF06724">
    <property type="entry name" value="DUF1206"/>
    <property type="match status" value="2"/>
</dbReference>
<feature type="compositionally biased region" description="Basic and acidic residues" evidence="1">
    <location>
        <begin position="32"/>
        <end position="41"/>
    </location>
</feature>
<feature type="transmembrane region" description="Helical" evidence="2">
    <location>
        <begin position="184"/>
        <end position="203"/>
    </location>
</feature>
<gene>
    <name evidence="4" type="ORF">PhCBS80983_g02079</name>
</gene>
<sequence length="399" mass="43947">MGTNKKTVTPIDHVEMSTGSSHSPTHAPHRPPRNESRRQERSGGVGDLESGATDHHRTSRDGRRNSTSSTVTYQSSNFDHPHGEVGIDPEHKTTVKVFGRIGFAAKAVIYGVLGGLLIRVAAGGTEDSSPQGVFVLVGDNNVGIPLLVIMAIALAFYVVWRWWEAFTGQGSDASFSKKKNFFKYRVSPFVSGAVYAAYTYYVIKTIFTSREQRRSEDKSADTTQSAFPDSWTSAGVHGKIGVAFLGILFLVATLIQWQVAITAPFRRELYQNKLENKFVRTFIHTIGRIGFTARGFLFMLVAVLMFRSVGSDEDDADVDDPTRSITGKAVNALSTKWWGKAILIIIGSGLLIYSIFALSNVYYKIFPTPPPSRKPAIDEDKEVKDKQEAAEEAAEARQS</sequence>
<dbReference type="AlphaFoldDB" id="A0A507E858"/>
<comment type="caution">
    <text evidence="4">The sequence shown here is derived from an EMBL/GenBank/DDBJ whole genome shotgun (WGS) entry which is preliminary data.</text>
</comment>
<keyword evidence="2" id="KW-1133">Transmembrane helix</keyword>
<keyword evidence="2" id="KW-0812">Transmembrane</keyword>
<dbReference type="InterPro" id="IPR009597">
    <property type="entry name" value="DUF1206"/>
</dbReference>
<dbReference type="EMBL" id="QEAQ01000019">
    <property type="protein sequence ID" value="TPX60006.1"/>
    <property type="molecule type" value="Genomic_DNA"/>
</dbReference>
<keyword evidence="5" id="KW-1185">Reference proteome</keyword>
<feature type="region of interest" description="Disordered" evidence="1">
    <location>
        <begin position="369"/>
        <end position="399"/>
    </location>
</feature>
<feature type="domain" description="DUF1206" evidence="3">
    <location>
        <begin position="289"/>
        <end position="363"/>
    </location>
</feature>
<feature type="transmembrane region" description="Helical" evidence="2">
    <location>
        <begin position="286"/>
        <end position="306"/>
    </location>
</feature>
<feature type="transmembrane region" description="Helical" evidence="2">
    <location>
        <begin position="240"/>
        <end position="265"/>
    </location>
</feature>
<feature type="transmembrane region" description="Helical" evidence="2">
    <location>
        <begin position="101"/>
        <end position="122"/>
    </location>
</feature>
<proteinExistence type="predicted"/>
<evidence type="ECO:0000256" key="2">
    <source>
        <dbReference type="SAM" id="Phobius"/>
    </source>
</evidence>
<evidence type="ECO:0000256" key="1">
    <source>
        <dbReference type="SAM" id="MobiDB-lite"/>
    </source>
</evidence>
<feature type="compositionally biased region" description="Polar residues" evidence="1">
    <location>
        <begin position="65"/>
        <end position="78"/>
    </location>
</feature>
<feature type="transmembrane region" description="Helical" evidence="2">
    <location>
        <begin position="341"/>
        <end position="363"/>
    </location>
</feature>
<keyword evidence="2" id="KW-0472">Membrane</keyword>
<dbReference type="STRING" id="109895.A0A507E858"/>